<keyword evidence="3" id="KW-1185">Reference proteome</keyword>
<dbReference type="EMBL" id="JAWJBA010001052">
    <property type="protein sequence ID" value="MDV2687677.1"/>
    <property type="molecule type" value="Genomic_DNA"/>
</dbReference>
<dbReference type="InterPro" id="IPR014729">
    <property type="entry name" value="Rossmann-like_a/b/a_fold"/>
</dbReference>
<sequence length="58" mass="5889">MSRKVLVLGEVRDVSLRNVSFEAVAAAATVAEGGEVVGVLVGESVSALGLELVKYGAD</sequence>
<evidence type="ECO:0000313" key="3">
    <source>
        <dbReference type="Proteomes" id="UP001287282"/>
    </source>
</evidence>
<dbReference type="Proteomes" id="UP001287282">
    <property type="component" value="Unassembled WGS sequence"/>
</dbReference>
<dbReference type="Gene3D" id="3.40.50.620">
    <property type="entry name" value="HUPs"/>
    <property type="match status" value="1"/>
</dbReference>
<dbReference type="InterPro" id="IPR014730">
    <property type="entry name" value="ETF_a/b_N"/>
</dbReference>
<evidence type="ECO:0000313" key="2">
    <source>
        <dbReference type="EMBL" id="MDV2687677.1"/>
    </source>
</evidence>
<gene>
    <name evidence="2" type="ORF">RYX56_25340</name>
</gene>
<accession>A0ABU3XJ70</accession>
<organism evidence="2 3">
    <name type="scientific">Alkalihalophilus lindianensis</name>
    <dbReference type="NCBI Taxonomy" id="1630542"/>
    <lineage>
        <taxon>Bacteria</taxon>
        <taxon>Bacillati</taxon>
        <taxon>Bacillota</taxon>
        <taxon>Bacilli</taxon>
        <taxon>Bacillales</taxon>
        <taxon>Bacillaceae</taxon>
        <taxon>Alkalihalophilus</taxon>
    </lineage>
</organism>
<feature type="domain" description="Electron transfer flavoprotein alpha/beta-subunit N-terminal" evidence="1">
    <location>
        <begin position="5"/>
        <end position="58"/>
    </location>
</feature>
<comment type="caution">
    <text evidence="2">The sequence shown here is derived from an EMBL/GenBank/DDBJ whole genome shotgun (WGS) entry which is preliminary data.</text>
</comment>
<evidence type="ECO:0000259" key="1">
    <source>
        <dbReference type="Pfam" id="PF01012"/>
    </source>
</evidence>
<proteinExistence type="predicted"/>
<dbReference type="SUPFAM" id="SSF52402">
    <property type="entry name" value="Adenine nucleotide alpha hydrolases-like"/>
    <property type="match status" value="1"/>
</dbReference>
<protein>
    <submittedName>
        <fullName evidence="2">Electron transfer flavoprotein subunit alpha/FixB family protein</fullName>
    </submittedName>
</protein>
<name>A0ABU3XJ70_9BACI</name>
<dbReference type="Pfam" id="PF01012">
    <property type="entry name" value="ETF"/>
    <property type="match status" value="1"/>
</dbReference>
<feature type="non-terminal residue" evidence="2">
    <location>
        <position position="58"/>
    </location>
</feature>
<reference evidence="2 3" key="1">
    <citation type="submission" date="2023-10" db="EMBL/GenBank/DDBJ databases">
        <title>Screening of Alkalihalobacillus lindianensis BZ-TG-R113 and Its Alleviation of Salt Stress on Rapeseed Growth.</title>
        <authorList>
            <person name="Zhao B."/>
            <person name="Guo T."/>
        </authorList>
    </citation>
    <scope>NUCLEOTIDE SEQUENCE [LARGE SCALE GENOMIC DNA]</scope>
    <source>
        <strain evidence="2 3">BZ-TG-R113</strain>
    </source>
</reference>